<keyword evidence="1" id="KW-0805">Transcription regulation</keyword>
<evidence type="ECO:0000313" key="6">
    <source>
        <dbReference type="EMBL" id="MFC1400114.1"/>
    </source>
</evidence>
<dbReference type="GO" id="GO:0003677">
    <property type="term" value="F:DNA binding"/>
    <property type="evidence" value="ECO:0007669"/>
    <property type="project" value="UniProtKB-KW"/>
</dbReference>
<reference evidence="6 7" key="1">
    <citation type="submission" date="2024-09" db="EMBL/GenBank/DDBJ databases">
        <authorList>
            <person name="Lee S.D."/>
        </authorList>
    </citation>
    <scope>NUCLEOTIDE SEQUENCE [LARGE SCALE GENOMIC DNA]</scope>
    <source>
        <strain evidence="6 7">N1-5</strain>
    </source>
</reference>
<evidence type="ECO:0000256" key="4">
    <source>
        <dbReference type="SAM" id="MobiDB-lite"/>
    </source>
</evidence>
<dbReference type="EMBL" id="JBHEZZ010000001">
    <property type="protein sequence ID" value="MFC1400114.1"/>
    <property type="molecule type" value="Genomic_DNA"/>
</dbReference>
<dbReference type="PROSITE" id="PS50932">
    <property type="entry name" value="HTH_LACI_2"/>
    <property type="match status" value="1"/>
</dbReference>
<keyword evidence="3" id="KW-0804">Transcription</keyword>
<feature type="compositionally biased region" description="Polar residues" evidence="4">
    <location>
        <begin position="1"/>
        <end position="14"/>
    </location>
</feature>
<gene>
    <name evidence="6" type="ORF">ACEZDJ_02290</name>
</gene>
<keyword evidence="2 6" id="KW-0238">DNA-binding</keyword>
<dbReference type="InterPro" id="IPR010982">
    <property type="entry name" value="Lambda_DNA-bd_dom_sf"/>
</dbReference>
<dbReference type="PANTHER" id="PTHR30146">
    <property type="entry name" value="LACI-RELATED TRANSCRIPTIONAL REPRESSOR"/>
    <property type="match status" value="1"/>
</dbReference>
<dbReference type="PANTHER" id="PTHR30146:SF153">
    <property type="entry name" value="LACTOSE OPERON REPRESSOR"/>
    <property type="match status" value="1"/>
</dbReference>
<dbReference type="InterPro" id="IPR000843">
    <property type="entry name" value="HTH_LacI"/>
</dbReference>
<keyword evidence="7" id="KW-1185">Reference proteome</keyword>
<proteinExistence type="predicted"/>
<dbReference type="CDD" id="cd01392">
    <property type="entry name" value="HTH_LacI"/>
    <property type="match status" value="1"/>
</dbReference>
<dbReference type="InterPro" id="IPR028082">
    <property type="entry name" value="Peripla_BP_I"/>
</dbReference>
<evidence type="ECO:0000256" key="2">
    <source>
        <dbReference type="ARBA" id="ARBA00023125"/>
    </source>
</evidence>
<evidence type="ECO:0000256" key="1">
    <source>
        <dbReference type="ARBA" id="ARBA00023015"/>
    </source>
</evidence>
<comment type="caution">
    <text evidence="6">The sequence shown here is derived from an EMBL/GenBank/DDBJ whole genome shotgun (WGS) entry which is preliminary data.</text>
</comment>
<organism evidence="6 7">
    <name type="scientific">Streptacidiphilus cavernicola</name>
    <dbReference type="NCBI Taxonomy" id="3342716"/>
    <lineage>
        <taxon>Bacteria</taxon>
        <taxon>Bacillati</taxon>
        <taxon>Actinomycetota</taxon>
        <taxon>Actinomycetes</taxon>
        <taxon>Kitasatosporales</taxon>
        <taxon>Streptomycetaceae</taxon>
        <taxon>Streptacidiphilus</taxon>
    </lineage>
</organism>
<dbReference type="SUPFAM" id="SSF53822">
    <property type="entry name" value="Periplasmic binding protein-like I"/>
    <property type="match status" value="1"/>
</dbReference>
<dbReference type="Gene3D" id="3.40.50.2300">
    <property type="match status" value="2"/>
</dbReference>
<accession>A0ABV6UF97</accession>
<sequence>MTQRSAAGTGSPTSADVARRAGVSRATVSYVLNDTAGGRVSEQTRQRVRAAADELGYIPHAAARALRAGHSGIVLLTAADIPFGPLFNKFYAELRAGLHAHGYTVVLYGDAGDGNDQGESAARAWAELRPTAVLAGPGGSLTPRSAELLKRSGTRAVITLGGPPVPGAHALLMDQREVGVVAAEHLLGRGHRSIGVIVPTDHALDLFSLPRLAGVRAAADSAGGGVTVARLDLDYTEAAAAELAARWPGLGLTALFSYNDEFAMLMMSAFQDAGLRVPADVAVVGADDVMLSRLLRPRLTTVRQTPPGGGNLADLIERLIQHPDAPLEVHDLATSRIVVRDSG</sequence>
<evidence type="ECO:0000259" key="5">
    <source>
        <dbReference type="PROSITE" id="PS50932"/>
    </source>
</evidence>
<feature type="region of interest" description="Disordered" evidence="4">
    <location>
        <begin position="1"/>
        <end position="20"/>
    </location>
</feature>
<dbReference type="SUPFAM" id="SSF47413">
    <property type="entry name" value="lambda repressor-like DNA-binding domains"/>
    <property type="match status" value="1"/>
</dbReference>
<dbReference type="Pfam" id="PF13377">
    <property type="entry name" value="Peripla_BP_3"/>
    <property type="match status" value="1"/>
</dbReference>
<dbReference type="CDD" id="cd06267">
    <property type="entry name" value="PBP1_LacI_sugar_binding-like"/>
    <property type="match status" value="1"/>
</dbReference>
<feature type="domain" description="HTH lacI-type" evidence="5">
    <location>
        <begin position="12"/>
        <end position="68"/>
    </location>
</feature>
<protein>
    <submittedName>
        <fullName evidence="6">LacI family DNA-binding transcriptional regulator</fullName>
    </submittedName>
</protein>
<dbReference type="Pfam" id="PF00356">
    <property type="entry name" value="LacI"/>
    <property type="match status" value="1"/>
</dbReference>
<dbReference type="Gene3D" id="1.10.260.40">
    <property type="entry name" value="lambda repressor-like DNA-binding domains"/>
    <property type="match status" value="1"/>
</dbReference>
<name>A0ABV6UF97_9ACTN</name>
<evidence type="ECO:0000256" key="3">
    <source>
        <dbReference type="ARBA" id="ARBA00023163"/>
    </source>
</evidence>
<dbReference type="Proteomes" id="UP001592528">
    <property type="component" value="Unassembled WGS sequence"/>
</dbReference>
<evidence type="ECO:0000313" key="7">
    <source>
        <dbReference type="Proteomes" id="UP001592528"/>
    </source>
</evidence>
<dbReference type="RefSeq" id="WP_030250921.1">
    <property type="nucleotide sequence ID" value="NZ_JBHEZZ010000001.1"/>
</dbReference>
<dbReference type="SMART" id="SM00354">
    <property type="entry name" value="HTH_LACI"/>
    <property type="match status" value="1"/>
</dbReference>
<dbReference type="InterPro" id="IPR046335">
    <property type="entry name" value="LacI/GalR-like_sensor"/>
</dbReference>